<evidence type="ECO:0000313" key="2">
    <source>
        <dbReference type="Proteomes" id="UP000799754"/>
    </source>
</evidence>
<organism evidence="1 2">
    <name type="scientific">Macroventuria anomochaeta</name>
    <dbReference type="NCBI Taxonomy" id="301207"/>
    <lineage>
        <taxon>Eukaryota</taxon>
        <taxon>Fungi</taxon>
        <taxon>Dikarya</taxon>
        <taxon>Ascomycota</taxon>
        <taxon>Pezizomycotina</taxon>
        <taxon>Dothideomycetes</taxon>
        <taxon>Pleosporomycetidae</taxon>
        <taxon>Pleosporales</taxon>
        <taxon>Pleosporineae</taxon>
        <taxon>Didymellaceae</taxon>
        <taxon>Macroventuria</taxon>
    </lineage>
</organism>
<proteinExistence type="predicted"/>
<reference evidence="1" key="1">
    <citation type="journal article" date="2020" name="Stud. Mycol.">
        <title>101 Dothideomycetes genomes: a test case for predicting lifestyles and emergence of pathogens.</title>
        <authorList>
            <person name="Haridas S."/>
            <person name="Albert R."/>
            <person name="Binder M."/>
            <person name="Bloem J."/>
            <person name="Labutti K."/>
            <person name="Salamov A."/>
            <person name="Andreopoulos B."/>
            <person name="Baker S."/>
            <person name="Barry K."/>
            <person name="Bills G."/>
            <person name="Bluhm B."/>
            <person name="Cannon C."/>
            <person name="Castanera R."/>
            <person name="Culley D."/>
            <person name="Daum C."/>
            <person name="Ezra D."/>
            <person name="Gonzalez J."/>
            <person name="Henrissat B."/>
            <person name="Kuo A."/>
            <person name="Liang C."/>
            <person name="Lipzen A."/>
            <person name="Lutzoni F."/>
            <person name="Magnuson J."/>
            <person name="Mondo S."/>
            <person name="Nolan M."/>
            <person name="Ohm R."/>
            <person name="Pangilinan J."/>
            <person name="Park H.-J."/>
            <person name="Ramirez L."/>
            <person name="Alfaro M."/>
            <person name="Sun H."/>
            <person name="Tritt A."/>
            <person name="Yoshinaga Y."/>
            <person name="Zwiers L.-H."/>
            <person name="Turgeon B."/>
            <person name="Goodwin S."/>
            <person name="Spatafora J."/>
            <person name="Crous P."/>
            <person name="Grigoriev I."/>
        </authorList>
    </citation>
    <scope>NUCLEOTIDE SEQUENCE</scope>
    <source>
        <strain evidence="1">CBS 525.71</strain>
    </source>
</reference>
<gene>
    <name evidence="1" type="ORF">BU25DRAFT_33646</name>
</gene>
<accession>A0ACB6S312</accession>
<dbReference type="Proteomes" id="UP000799754">
    <property type="component" value="Unassembled WGS sequence"/>
</dbReference>
<comment type="caution">
    <text evidence="1">The sequence shown here is derived from an EMBL/GenBank/DDBJ whole genome shotgun (WGS) entry which is preliminary data.</text>
</comment>
<dbReference type="EMBL" id="MU006713">
    <property type="protein sequence ID" value="KAF2628333.1"/>
    <property type="molecule type" value="Genomic_DNA"/>
</dbReference>
<protein>
    <submittedName>
        <fullName evidence="1">Uncharacterized protein</fullName>
    </submittedName>
</protein>
<name>A0ACB6S312_9PLEO</name>
<keyword evidence="2" id="KW-1185">Reference proteome</keyword>
<sequence length="169" mass="19040">MAYSRYCHYGQSSQDIPSACTTLGKPDIPREVKTKSKTRGVPQVEEPKQIAETPEVSSLTVTAIQLSKSPYAALRCMFPSTLEEHQKSVDWTSSVNSMNRARFTARNGEETIARFENRNGEGSINFHRPHPDPTIDLVMLQAMGWRMNKWLDRVRETLVLAKKSEKAGA</sequence>
<evidence type="ECO:0000313" key="1">
    <source>
        <dbReference type="EMBL" id="KAF2628333.1"/>
    </source>
</evidence>